<dbReference type="PANTHER" id="PTHR30005">
    <property type="entry name" value="EXOPOLYPHOSPHATASE"/>
    <property type="match status" value="1"/>
</dbReference>
<dbReference type="RefSeq" id="WP_099471697.1">
    <property type="nucleotide sequence ID" value="NZ_CP041025.1"/>
</dbReference>
<comment type="caution">
    <text evidence="3">The sequence shown here is derived from an EMBL/GenBank/DDBJ whole genome shotgun (WGS) entry which is preliminary data.</text>
</comment>
<dbReference type="Pfam" id="PF02541">
    <property type="entry name" value="Ppx-GppA"/>
    <property type="match status" value="1"/>
</dbReference>
<dbReference type="Pfam" id="PF21697">
    <property type="entry name" value="Ppx_C"/>
    <property type="match status" value="1"/>
</dbReference>
<dbReference type="InterPro" id="IPR050273">
    <property type="entry name" value="GppA/Ppx_hydrolase"/>
</dbReference>
<accession>A0A2G4YUZ5</accession>
<dbReference type="Gene3D" id="3.30.420.150">
    <property type="entry name" value="Exopolyphosphatase. Domain 2"/>
    <property type="match status" value="1"/>
</dbReference>
<evidence type="ECO:0000313" key="3">
    <source>
        <dbReference type="EMBL" id="PHZ86113.1"/>
    </source>
</evidence>
<dbReference type="Gene3D" id="3.30.420.40">
    <property type="match status" value="1"/>
</dbReference>
<dbReference type="SUPFAM" id="SSF109604">
    <property type="entry name" value="HD-domain/PDEase-like"/>
    <property type="match status" value="1"/>
</dbReference>
<gene>
    <name evidence="3" type="ORF">CRD36_05435</name>
</gene>
<dbReference type="CDD" id="cd24052">
    <property type="entry name" value="ASKHA_NBD_HpPPX-GppA-like"/>
    <property type="match status" value="1"/>
</dbReference>
<dbReference type="PANTHER" id="PTHR30005:SF0">
    <property type="entry name" value="RETROGRADE REGULATION PROTEIN 2"/>
    <property type="match status" value="1"/>
</dbReference>
<dbReference type="EMBL" id="PDEM01000009">
    <property type="protein sequence ID" value="PHZ86113.1"/>
    <property type="molecule type" value="Genomic_DNA"/>
</dbReference>
<dbReference type="GO" id="GO:0016462">
    <property type="term" value="F:pyrophosphatase activity"/>
    <property type="evidence" value="ECO:0007669"/>
    <property type="project" value="TreeGrafter"/>
</dbReference>
<feature type="domain" description="Ppx/GppA phosphatase N-terminal" evidence="1">
    <location>
        <begin position="17"/>
        <end position="295"/>
    </location>
</feature>
<dbReference type="AlphaFoldDB" id="A0A2G4YUZ5"/>
<dbReference type="InterPro" id="IPR003695">
    <property type="entry name" value="Ppx_GppA_N"/>
</dbReference>
<dbReference type="InterPro" id="IPR048951">
    <property type="entry name" value="Ppx_C"/>
</dbReference>
<dbReference type="InParanoid" id="A0A2G4YUZ5"/>
<dbReference type="Gene3D" id="1.10.3210.10">
    <property type="entry name" value="Hypothetical protein af1432"/>
    <property type="match status" value="1"/>
</dbReference>
<dbReference type="InterPro" id="IPR043129">
    <property type="entry name" value="ATPase_NBD"/>
</dbReference>
<dbReference type="OrthoDB" id="3698573at2"/>
<evidence type="ECO:0000259" key="1">
    <source>
        <dbReference type="Pfam" id="PF02541"/>
    </source>
</evidence>
<protein>
    <submittedName>
        <fullName evidence="3">Exopolyphosphatase</fullName>
    </submittedName>
</protein>
<organism evidence="3 4">
    <name type="scientific">Paremcibacter congregatus</name>
    <dbReference type="NCBI Taxonomy" id="2043170"/>
    <lineage>
        <taxon>Bacteria</taxon>
        <taxon>Pseudomonadati</taxon>
        <taxon>Pseudomonadota</taxon>
        <taxon>Alphaproteobacteria</taxon>
        <taxon>Emcibacterales</taxon>
        <taxon>Emcibacteraceae</taxon>
        <taxon>Paremcibacter</taxon>
    </lineage>
</organism>
<dbReference type="Proteomes" id="UP000229730">
    <property type="component" value="Unassembled WGS sequence"/>
</dbReference>
<evidence type="ECO:0000313" key="4">
    <source>
        <dbReference type="Proteomes" id="UP000229730"/>
    </source>
</evidence>
<sequence length="488" mass="54223">MNKFAVIDIGSNSVRLVVYESLRRAPYVIFNEKILCGLGGGLGTEMLMQSEPMDRALESLRRFRLMLDKMDVKKCRVVATSAVREAKNGPDFVERIRKEAGLEVSVIPGEEEARLSGLGVLCALPRANGIMGDLGGGSLELAHLRDDGVTDKVSFAIGPLKYLSLEGRTIASPRKDIDAAIASLDWASAHTDENFYAVGGAWRAIAKIHIMENNYALKNVHHYIMTREEALKLTDRLSKMHSVELGRYRMQISSRRLRVLPLAAYILNRLLKKLKAKRLVTSGYGLREGLLYEAMGPEEQARDPLIEACIEMAVTTGRFSEHGQRIQKWIDPLFPDDNPEQKRLRFAAAILSDVGWRGHPEYRAEKALDEVMHGRLLGNTHRGAAFIGLALFICYGGRSGGLGTKDAESLLRPEDVRYANQVGLALRLAQRISGGTEKGLKSAALEVKGQCLRLKVQKKDEALINEVVVKRFSRVAKEFDLDEDVSII</sequence>
<evidence type="ECO:0000259" key="2">
    <source>
        <dbReference type="Pfam" id="PF21697"/>
    </source>
</evidence>
<dbReference type="SUPFAM" id="SSF53067">
    <property type="entry name" value="Actin-like ATPase domain"/>
    <property type="match status" value="2"/>
</dbReference>
<name>A0A2G4YUZ5_9PROT</name>
<reference evidence="3 4" key="1">
    <citation type="submission" date="2017-10" db="EMBL/GenBank/DDBJ databases">
        <title>Frigbacter circumglobatus gen. nov. sp. nov., isolated from sediment cultured in situ.</title>
        <authorList>
            <person name="Zhao Z."/>
        </authorList>
    </citation>
    <scope>NUCLEOTIDE SEQUENCE [LARGE SCALE GENOMIC DNA]</scope>
    <source>
        <strain evidence="3 4">ZYL</strain>
    </source>
</reference>
<proteinExistence type="predicted"/>
<feature type="domain" description="Exopolyphosphatase C-terminal" evidence="2">
    <location>
        <begin position="305"/>
        <end position="448"/>
    </location>
</feature>
<keyword evidence="4" id="KW-1185">Reference proteome</keyword>